<feature type="region of interest" description="Disordered" evidence="1">
    <location>
        <begin position="1"/>
        <end position="55"/>
    </location>
</feature>
<keyword evidence="3" id="KW-1185">Reference proteome</keyword>
<feature type="compositionally biased region" description="Basic and acidic residues" evidence="1">
    <location>
        <begin position="34"/>
        <end position="43"/>
    </location>
</feature>
<gene>
    <name evidence="2" type="ORF">PODLI_1B012098</name>
</gene>
<name>A0AA35LNX6_9SAUR</name>
<feature type="compositionally biased region" description="Basic residues" evidence="1">
    <location>
        <begin position="17"/>
        <end position="33"/>
    </location>
</feature>
<sequence>MPTTAEQALDVSEVQGRKRKAKKKHTVKKSKKNKPSDTEDESRTSSSDSDSDASLDGYWGLDRFAPADKCFRKSKGFELTTFFINSYRICSGPEVAWPCGPGPPGGGAMLYFYPYRSAVSSSSVCAIRSPAWSGSMA</sequence>
<dbReference type="Proteomes" id="UP001178461">
    <property type="component" value="Chromosome W"/>
</dbReference>
<evidence type="ECO:0000313" key="2">
    <source>
        <dbReference type="EMBL" id="CAI5799437.1"/>
    </source>
</evidence>
<reference evidence="2" key="1">
    <citation type="submission" date="2022-12" db="EMBL/GenBank/DDBJ databases">
        <authorList>
            <person name="Alioto T."/>
            <person name="Alioto T."/>
            <person name="Gomez Garrido J."/>
        </authorList>
    </citation>
    <scope>NUCLEOTIDE SEQUENCE</scope>
</reference>
<dbReference type="EMBL" id="OX395145">
    <property type="protein sequence ID" value="CAI5799437.1"/>
    <property type="molecule type" value="Genomic_DNA"/>
</dbReference>
<feature type="compositionally biased region" description="Low complexity" evidence="1">
    <location>
        <begin position="44"/>
        <end position="55"/>
    </location>
</feature>
<evidence type="ECO:0000256" key="1">
    <source>
        <dbReference type="SAM" id="MobiDB-lite"/>
    </source>
</evidence>
<accession>A0AA35LNX6</accession>
<evidence type="ECO:0000313" key="3">
    <source>
        <dbReference type="Proteomes" id="UP001178461"/>
    </source>
</evidence>
<protein>
    <submittedName>
        <fullName evidence="2">Uncharacterized protein</fullName>
    </submittedName>
</protein>
<organism evidence="2 3">
    <name type="scientific">Podarcis lilfordi</name>
    <name type="common">Lilford's wall lizard</name>
    <dbReference type="NCBI Taxonomy" id="74358"/>
    <lineage>
        <taxon>Eukaryota</taxon>
        <taxon>Metazoa</taxon>
        <taxon>Chordata</taxon>
        <taxon>Craniata</taxon>
        <taxon>Vertebrata</taxon>
        <taxon>Euteleostomi</taxon>
        <taxon>Lepidosauria</taxon>
        <taxon>Squamata</taxon>
        <taxon>Bifurcata</taxon>
        <taxon>Unidentata</taxon>
        <taxon>Episquamata</taxon>
        <taxon>Laterata</taxon>
        <taxon>Lacertibaenia</taxon>
        <taxon>Lacertidae</taxon>
        <taxon>Podarcis</taxon>
    </lineage>
</organism>
<dbReference type="AlphaFoldDB" id="A0AA35LNX6"/>
<proteinExistence type="predicted"/>